<proteinExistence type="predicted"/>
<evidence type="ECO:0000313" key="2">
    <source>
        <dbReference type="Proteomes" id="UP000001785"/>
    </source>
</evidence>
<dbReference type="Pfam" id="PF17470">
    <property type="entry name" value="Gp45_2"/>
    <property type="match status" value="1"/>
</dbReference>
<dbReference type="GeneID" id="2545746"/>
<reference evidence="1 2" key="1">
    <citation type="journal article" date="2003" name="J. Bacteriol.">
        <title>Complete genome sequence of the broad-host-range vibriophage KVP40: comparative genomics of a T4-related bacteriophage.</title>
        <authorList>
            <person name="Miller E."/>
            <person name="Heidelberg J."/>
            <person name="Eisen J."/>
            <person name="Nelson W."/>
            <person name="Durkin A."/>
            <person name="Ciecko A."/>
            <person name="Feldblyum T."/>
            <person name="White O."/>
            <person name="Paulsen I."/>
            <person name="Nierman W."/>
            <person name="Lee J."/>
            <person name="Szczypinski B."/>
            <person name="Fraser C."/>
        </authorList>
    </citation>
    <scope>NUCLEOTIDE SEQUENCE</scope>
    <source>
        <strain evidence="2">Isolate Vibrio parahaemolyticus/Japan/Matsuzaki /1991</strain>
    </source>
</reference>
<dbReference type="Proteomes" id="UP000001785">
    <property type="component" value="Segment"/>
</dbReference>
<dbReference type="InterPro" id="IPR035342">
    <property type="entry name" value="Gp45.2"/>
</dbReference>
<organismHost>
    <name type="scientific">Vibrio parahaemolyticus</name>
    <dbReference type="NCBI Taxonomy" id="670"/>
</organismHost>
<evidence type="ECO:0000313" key="1">
    <source>
        <dbReference type="EMBL" id="AAQ64147.1"/>
    </source>
</evidence>
<dbReference type="RefSeq" id="NP_899324.1">
    <property type="nucleotide sequence ID" value="NC_005083.2"/>
</dbReference>
<protein>
    <submittedName>
        <fullName evidence="1">Uncharacterized protein</fullName>
    </submittedName>
</protein>
<organism evidence="1 2">
    <name type="scientific">Vibrio phage KVP40 (isolate Vibrio parahaemolyticus/Japan/Matsuzaki/1991)</name>
    <name type="common">KVP40</name>
    <name type="synonym">Bacteriophage KVP40</name>
    <dbReference type="NCBI Taxonomy" id="75320"/>
    <lineage>
        <taxon>Viruses</taxon>
        <taxon>Duplodnaviria</taxon>
        <taxon>Heunggongvirae</taxon>
        <taxon>Uroviricota</taxon>
        <taxon>Caudoviricetes</taxon>
        <taxon>Pantevenvirales</taxon>
        <taxon>Straboviridae</taxon>
        <taxon>Schizotequatrovirus</taxon>
        <taxon>Schizotequatrovirus KVP40</taxon>
    </lineage>
</organism>
<dbReference type="EMBL" id="AY283928">
    <property type="protein sequence ID" value="AAQ64147.1"/>
    <property type="molecule type" value="Genomic_DNA"/>
</dbReference>
<accession>Q6WI76</accession>
<dbReference type="KEGG" id="vg:2545746"/>
<gene>
    <name evidence="1" type="ORF">KVP40.0076</name>
</gene>
<dbReference type="OrthoDB" id="23167at10239"/>
<keyword evidence="2" id="KW-1185">Reference proteome</keyword>
<sequence length="78" mass="9259">MSAAIEEIHMNLDNHLSMPEIKHWVIIDSFTGQEKILPETQLLEAFGQERWQKITSGIDDYFTAYEYNFEYTERGFKL</sequence>
<name>Q6WI76_BPKVM</name>